<dbReference type="InterPro" id="IPR011123">
    <property type="entry name" value="Y_Y_Y"/>
</dbReference>
<comment type="catalytic activity">
    <reaction evidence="1">
        <text>ATP + protein L-histidine = ADP + protein N-phospho-L-histidine.</text>
        <dbReference type="EC" id="2.7.13.3"/>
    </reaction>
</comment>
<dbReference type="Gene3D" id="2.130.10.10">
    <property type="entry name" value="YVTN repeat-like/Quinoprotein amine dehydrogenase"/>
    <property type="match status" value="2"/>
</dbReference>
<dbReference type="CDD" id="cd00082">
    <property type="entry name" value="HisKA"/>
    <property type="match status" value="1"/>
</dbReference>
<dbReference type="CDD" id="cd00075">
    <property type="entry name" value="HATPase"/>
    <property type="match status" value="1"/>
</dbReference>
<dbReference type="InterPro" id="IPR005467">
    <property type="entry name" value="His_kinase_dom"/>
</dbReference>
<dbReference type="Pfam" id="PF12833">
    <property type="entry name" value="HTH_18"/>
    <property type="match status" value="1"/>
</dbReference>
<feature type="domain" description="Histidine kinase" evidence="9">
    <location>
        <begin position="353"/>
        <end position="585"/>
    </location>
</feature>
<keyword evidence="3 6" id="KW-0597">Phosphoprotein</keyword>
<keyword evidence="5" id="KW-0804">Transcription</keyword>
<dbReference type="GO" id="GO:0000155">
    <property type="term" value="F:phosphorelay sensor kinase activity"/>
    <property type="evidence" value="ECO:0007669"/>
    <property type="project" value="InterPro"/>
</dbReference>
<dbReference type="InterPro" id="IPR018060">
    <property type="entry name" value="HTH_AraC"/>
</dbReference>
<dbReference type="InterPro" id="IPR003594">
    <property type="entry name" value="HATPase_dom"/>
</dbReference>
<dbReference type="Proteomes" id="UP000464577">
    <property type="component" value="Chromosome"/>
</dbReference>
<dbReference type="SUPFAM" id="SSF55874">
    <property type="entry name" value="ATPase domain of HSP90 chaperone/DNA topoisomerase II/histidine kinase"/>
    <property type="match status" value="1"/>
</dbReference>
<gene>
    <name evidence="11" type="ORF">GJR95_04390</name>
</gene>
<feature type="modified residue" description="4-aspartylphosphate" evidence="6">
    <location>
        <position position="684"/>
    </location>
</feature>
<keyword evidence="4" id="KW-0805">Transcription regulation</keyword>
<dbReference type="PANTHER" id="PTHR43547">
    <property type="entry name" value="TWO-COMPONENT HISTIDINE KINASE"/>
    <property type="match status" value="1"/>
</dbReference>
<dbReference type="FunFam" id="1.10.287.130:FF:000045">
    <property type="entry name" value="Two-component system sensor histidine kinase/response regulator"/>
    <property type="match status" value="1"/>
</dbReference>
<evidence type="ECO:0000313" key="11">
    <source>
        <dbReference type="EMBL" id="QHV94304.1"/>
    </source>
</evidence>
<dbReference type="SUPFAM" id="SSF46689">
    <property type="entry name" value="Homeodomain-like"/>
    <property type="match status" value="1"/>
</dbReference>
<dbReference type="Pfam" id="PF02518">
    <property type="entry name" value="HATPase_c"/>
    <property type="match status" value="1"/>
</dbReference>
<dbReference type="InterPro" id="IPR036890">
    <property type="entry name" value="HATPase_C_sf"/>
</dbReference>
<dbReference type="PROSITE" id="PS50110">
    <property type="entry name" value="RESPONSE_REGULATORY"/>
    <property type="match status" value="1"/>
</dbReference>
<name>A0A6P1VNW2_9BACT</name>
<dbReference type="KEGG" id="senf:GJR95_04390"/>
<dbReference type="EC" id="2.7.13.3" evidence="2"/>
<dbReference type="SUPFAM" id="SSF52172">
    <property type="entry name" value="CheY-like"/>
    <property type="match status" value="1"/>
</dbReference>
<keyword evidence="12" id="KW-1185">Reference proteome</keyword>
<protein>
    <recommendedName>
        <fullName evidence="2">histidine kinase</fullName>
        <ecNumber evidence="2">2.7.13.3</ecNumber>
    </recommendedName>
</protein>
<proteinExistence type="predicted"/>
<evidence type="ECO:0000313" key="12">
    <source>
        <dbReference type="Proteomes" id="UP000464577"/>
    </source>
</evidence>
<dbReference type="Gene3D" id="2.60.40.10">
    <property type="entry name" value="Immunoglobulins"/>
    <property type="match status" value="1"/>
</dbReference>
<dbReference type="InterPro" id="IPR011006">
    <property type="entry name" value="CheY-like_superfamily"/>
</dbReference>
<keyword evidence="7" id="KW-0472">Membrane</keyword>
<keyword evidence="7" id="KW-0812">Transmembrane</keyword>
<evidence type="ECO:0000256" key="2">
    <source>
        <dbReference type="ARBA" id="ARBA00012438"/>
    </source>
</evidence>
<dbReference type="InterPro" id="IPR001789">
    <property type="entry name" value="Sig_transdc_resp-reg_receiver"/>
</dbReference>
<dbReference type="SMART" id="SM00342">
    <property type="entry name" value="HTH_ARAC"/>
    <property type="match status" value="1"/>
</dbReference>
<feature type="domain" description="Response regulatory" evidence="10">
    <location>
        <begin position="636"/>
        <end position="751"/>
    </location>
</feature>
<evidence type="ECO:0000256" key="4">
    <source>
        <dbReference type="ARBA" id="ARBA00023015"/>
    </source>
</evidence>
<feature type="domain" description="HTH araC/xylS-type" evidence="8">
    <location>
        <begin position="783"/>
        <end position="882"/>
    </location>
</feature>
<dbReference type="SMART" id="SM00448">
    <property type="entry name" value="REC"/>
    <property type="match status" value="1"/>
</dbReference>
<dbReference type="PROSITE" id="PS01124">
    <property type="entry name" value="HTH_ARAC_FAMILY_2"/>
    <property type="match status" value="1"/>
</dbReference>
<dbReference type="Pfam" id="PF00072">
    <property type="entry name" value="Response_reg"/>
    <property type="match status" value="1"/>
</dbReference>
<evidence type="ECO:0000256" key="1">
    <source>
        <dbReference type="ARBA" id="ARBA00000085"/>
    </source>
</evidence>
<evidence type="ECO:0000259" key="10">
    <source>
        <dbReference type="PROSITE" id="PS50110"/>
    </source>
</evidence>
<dbReference type="Gene3D" id="1.10.10.60">
    <property type="entry name" value="Homeodomain-like"/>
    <property type="match status" value="1"/>
</dbReference>
<dbReference type="GO" id="GO:0003700">
    <property type="term" value="F:DNA-binding transcription factor activity"/>
    <property type="evidence" value="ECO:0007669"/>
    <property type="project" value="InterPro"/>
</dbReference>
<reference evidence="11 12" key="1">
    <citation type="submission" date="2019-11" db="EMBL/GenBank/DDBJ databases">
        <title>Spirosoma endbachense sp. nov., isolated from a natural salt meadow.</title>
        <authorList>
            <person name="Rojas J."/>
            <person name="Ambika Manirajan B."/>
            <person name="Ratering S."/>
            <person name="Suarez C."/>
            <person name="Geissler-Plaum R."/>
            <person name="Schnell S."/>
        </authorList>
    </citation>
    <scope>NUCLEOTIDE SEQUENCE [LARGE SCALE GENOMIC DNA]</scope>
    <source>
        <strain evidence="11 12">I-24</strain>
    </source>
</reference>
<dbReference type="PROSITE" id="PS50109">
    <property type="entry name" value="HIS_KIN"/>
    <property type="match status" value="1"/>
</dbReference>
<dbReference type="FunFam" id="2.60.40.10:FF:000791">
    <property type="entry name" value="Two-component system sensor histidine kinase/response regulator"/>
    <property type="match status" value="1"/>
</dbReference>
<dbReference type="InterPro" id="IPR011110">
    <property type="entry name" value="Reg_prop"/>
</dbReference>
<dbReference type="SUPFAM" id="SSF47384">
    <property type="entry name" value="Homodimeric domain of signal transducing histidine kinase"/>
    <property type="match status" value="1"/>
</dbReference>
<dbReference type="SUPFAM" id="SSF63829">
    <property type="entry name" value="Calcium-dependent phosphotriesterase"/>
    <property type="match status" value="1"/>
</dbReference>
<evidence type="ECO:0000259" key="8">
    <source>
        <dbReference type="PROSITE" id="PS01124"/>
    </source>
</evidence>
<dbReference type="GO" id="GO:0043565">
    <property type="term" value="F:sequence-specific DNA binding"/>
    <property type="evidence" value="ECO:0007669"/>
    <property type="project" value="InterPro"/>
</dbReference>
<dbReference type="Pfam" id="PF07494">
    <property type="entry name" value="Reg_prop"/>
    <property type="match status" value="1"/>
</dbReference>
<dbReference type="InterPro" id="IPR009057">
    <property type="entry name" value="Homeodomain-like_sf"/>
</dbReference>
<dbReference type="Gene3D" id="3.40.50.2300">
    <property type="match status" value="1"/>
</dbReference>
<organism evidence="11 12">
    <name type="scientific">Spirosoma endbachense</name>
    <dbReference type="NCBI Taxonomy" id="2666025"/>
    <lineage>
        <taxon>Bacteria</taxon>
        <taxon>Pseudomonadati</taxon>
        <taxon>Bacteroidota</taxon>
        <taxon>Cytophagia</taxon>
        <taxon>Cytophagales</taxon>
        <taxon>Cytophagaceae</taxon>
        <taxon>Spirosoma</taxon>
    </lineage>
</organism>
<evidence type="ECO:0000256" key="6">
    <source>
        <dbReference type="PROSITE-ProRule" id="PRU00169"/>
    </source>
</evidence>
<dbReference type="InterPro" id="IPR003661">
    <property type="entry name" value="HisK_dim/P_dom"/>
</dbReference>
<dbReference type="InterPro" id="IPR013783">
    <property type="entry name" value="Ig-like_fold"/>
</dbReference>
<dbReference type="CDD" id="cd00146">
    <property type="entry name" value="PKD"/>
    <property type="match status" value="1"/>
</dbReference>
<dbReference type="AlphaFoldDB" id="A0A6P1VNW2"/>
<evidence type="ECO:0000256" key="3">
    <source>
        <dbReference type="ARBA" id="ARBA00022553"/>
    </source>
</evidence>
<dbReference type="InterPro" id="IPR015943">
    <property type="entry name" value="WD40/YVTN_repeat-like_dom_sf"/>
</dbReference>
<evidence type="ECO:0000256" key="5">
    <source>
        <dbReference type="ARBA" id="ARBA00023163"/>
    </source>
</evidence>
<dbReference type="InterPro" id="IPR036097">
    <property type="entry name" value="HisK_dim/P_sf"/>
</dbReference>
<dbReference type="Gene3D" id="3.30.565.10">
    <property type="entry name" value="Histidine kinase-like ATPase, C-terminal domain"/>
    <property type="match status" value="1"/>
</dbReference>
<dbReference type="Pfam" id="PF00512">
    <property type="entry name" value="HisKA"/>
    <property type="match status" value="1"/>
</dbReference>
<dbReference type="PRINTS" id="PR00344">
    <property type="entry name" value="BCTRLSENSOR"/>
</dbReference>
<dbReference type="RefSeq" id="WP_162384727.1">
    <property type="nucleotide sequence ID" value="NZ_CP045997.1"/>
</dbReference>
<dbReference type="EMBL" id="CP045997">
    <property type="protein sequence ID" value="QHV94304.1"/>
    <property type="molecule type" value="Genomic_DNA"/>
</dbReference>
<accession>A0A6P1VNW2</accession>
<feature type="transmembrane region" description="Helical" evidence="7">
    <location>
        <begin position="306"/>
        <end position="324"/>
    </location>
</feature>
<keyword evidence="7" id="KW-1133">Transmembrane helix</keyword>
<dbReference type="Gene3D" id="1.10.287.130">
    <property type="match status" value="1"/>
</dbReference>
<dbReference type="Pfam" id="PF07495">
    <property type="entry name" value="Y_Y_Y"/>
    <property type="match status" value="1"/>
</dbReference>
<evidence type="ECO:0000259" key="9">
    <source>
        <dbReference type="PROSITE" id="PS50109"/>
    </source>
</evidence>
<dbReference type="SMART" id="SM00387">
    <property type="entry name" value="HATPase_c"/>
    <property type="match status" value="1"/>
</dbReference>
<dbReference type="PANTHER" id="PTHR43547:SF2">
    <property type="entry name" value="HYBRID SIGNAL TRANSDUCTION HISTIDINE KINASE C"/>
    <property type="match status" value="1"/>
</dbReference>
<dbReference type="SMART" id="SM00388">
    <property type="entry name" value="HisKA"/>
    <property type="match status" value="1"/>
</dbReference>
<sequence length="886" mass="101671">MTFQPITPDPLGKTKFTGSLLISINEDHDQNVWICTEEGGLNRYDLRTNRFSHYFNEPTIKQDLVVIFTDSKDRLWIGKKGLYLYNRIRDRFELYPNKAGLTNEFIKGILEDKKGNLWISSSNGLTQFNPDTQSFRKFNPRDGLQGLEFEDNSCLMTRDGTLFFGGVNGFNTFKPEQLNINRFVPPVYVAEFQVSNHNVGVGSEDSPLTKDISYTDEIQLDYDQSTFSLLFSALNFVVPENNQYAYKLDRLEDNWITAGTERRASYTNLQPGDYTFQVKASNNDYVWNKQPRTIHIVISPPFWATWWFQLLVLILVLYGVFAFFEFRRKLELKATLEKQQNELYQLQLQFFTNISHEFRTPLSLILGPLERIRNINPDQEFAHYYNTIYRNANRLMSLINELMDFRKVETGALKLKVKPGDLRQFLNGLVDEFKDFSSQKQVTLHVRDSGDYGQVWFDSNVLEKIILNLLNNSFKYTGQNGVITVDVFSSLTDFQPTFTNKLAFEEPKRAGNYVYIRIADNGIGISKESITHLFERYFRISPAHLGSGIGLAFVKSLTALHKGDIYVYSERNEGAEIIVGIPADETSYDNAEKLSNVIYDGGVDLESGTMSFFADTVTIDPAEDAAPTLGKDKRESILFVDDNAELRQFLRDTLQTKYQIYEAEEGNAAFEMVRQINPDLIVSDVMMPSVNGIEFCKRIKTNFETSHIPFLMLTGRDSLEAKIEGVGSGADIYLSKPISVDLLMLTIRNILEQKKKSKERYLSDYYTEARGLVSSEKDKDLLDKLNQVMEENLMNPELDVEFLCSAIGVSKTSLFQKIKSITGQSIVEFIRTFRLKKSVQLMTEEDVPLSDVAYRVSFQDPSYFSKVFKKEFGKSPSQFLDSLKRK</sequence>
<dbReference type="InterPro" id="IPR004358">
    <property type="entry name" value="Sig_transdc_His_kin-like_C"/>
</dbReference>
<evidence type="ECO:0000256" key="7">
    <source>
        <dbReference type="SAM" id="Phobius"/>
    </source>
</evidence>